<feature type="region of interest" description="Disordered" evidence="1">
    <location>
        <begin position="1"/>
        <end position="47"/>
    </location>
</feature>
<organism evidence="2 3">
    <name type="scientific">Reticulomyxa filosa</name>
    <dbReference type="NCBI Taxonomy" id="46433"/>
    <lineage>
        <taxon>Eukaryota</taxon>
        <taxon>Sar</taxon>
        <taxon>Rhizaria</taxon>
        <taxon>Retaria</taxon>
        <taxon>Foraminifera</taxon>
        <taxon>Monothalamids</taxon>
        <taxon>Reticulomyxidae</taxon>
        <taxon>Reticulomyxa</taxon>
    </lineage>
</organism>
<sequence>MGLLIYEPSRKERRRMRQQEQQRRKRDSNIRLSTDAGSDGDGERDSDIDYYESEEEEESISNTTLGVESFGDGTTAYFRNQPPNTLNMNNQTFMAQIPPSYRSLLQSVIARAIADCKTLKFIKMCNALVDDAFLEKICNELISQRAKDSSITELWLDLNSIGDAGMMSLSQFILSNNRITIMKLQQNKCVISNNVCEGLLKALEMNHSIIKFEFDFKLIQHRDKLQKIMWRNWGHLHQQRMQRKKQQMRPQSSSAILGPRHDSSVTVQHKSAASFSTIEIDNATHSIHALLPNRSRRQSKSNLVNAMTSARSQQGNAVGYSRNNTVITNQSPLTNSDL</sequence>
<accession>X6NJG1</accession>
<gene>
    <name evidence="2" type="ORF">RFI_11001</name>
</gene>
<comment type="caution">
    <text evidence="2">The sequence shown here is derived from an EMBL/GenBank/DDBJ whole genome shotgun (WGS) entry which is preliminary data.</text>
</comment>
<dbReference type="EMBL" id="ASPP01008057">
    <property type="protein sequence ID" value="ETO26136.1"/>
    <property type="molecule type" value="Genomic_DNA"/>
</dbReference>
<reference evidence="2 3" key="1">
    <citation type="journal article" date="2013" name="Curr. Biol.">
        <title>The Genome of the Foraminiferan Reticulomyxa filosa.</title>
        <authorList>
            <person name="Glockner G."/>
            <person name="Hulsmann N."/>
            <person name="Schleicher M."/>
            <person name="Noegel A.A."/>
            <person name="Eichinger L."/>
            <person name="Gallinger C."/>
            <person name="Pawlowski J."/>
            <person name="Sierra R."/>
            <person name="Euteneuer U."/>
            <person name="Pillet L."/>
            <person name="Moustafa A."/>
            <person name="Platzer M."/>
            <person name="Groth M."/>
            <person name="Szafranski K."/>
            <person name="Schliwa M."/>
        </authorList>
    </citation>
    <scope>NUCLEOTIDE SEQUENCE [LARGE SCALE GENOMIC DNA]</scope>
</reference>
<name>X6NJG1_RETFI</name>
<dbReference type="OrthoDB" id="120976at2759"/>
<evidence type="ECO:0000313" key="2">
    <source>
        <dbReference type="EMBL" id="ETO26136.1"/>
    </source>
</evidence>
<feature type="region of interest" description="Disordered" evidence="1">
    <location>
        <begin position="310"/>
        <end position="338"/>
    </location>
</feature>
<keyword evidence="3" id="KW-1185">Reference proteome</keyword>
<dbReference type="InterPro" id="IPR032675">
    <property type="entry name" value="LRR_dom_sf"/>
</dbReference>
<proteinExistence type="predicted"/>
<evidence type="ECO:0000313" key="3">
    <source>
        <dbReference type="Proteomes" id="UP000023152"/>
    </source>
</evidence>
<dbReference type="AlphaFoldDB" id="X6NJG1"/>
<dbReference type="Gene3D" id="3.80.10.10">
    <property type="entry name" value="Ribonuclease Inhibitor"/>
    <property type="match status" value="1"/>
</dbReference>
<evidence type="ECO:0000256" key="1">
    <source>
        <dbReference type="SAM" id="MobiDB-lite"/>
    </source>
</evidence>
<dbReference type="Proteomes" id="UP000023152">
    <property type="component" value="Unassembled WGS sequence"/>
</dbReference>
<dbReference type="SUPFAM" id="SSF52047">
    <property type="entry name" value="RNI-like"/>
    <property type="match status" value="1"/>
</dbReference>
<protein>
    <submittedName>
        <fullName evidence="2">Uncharacterized protein</fullName>
    </submittedName>
</protein>